<feature type="compositionally biased region" description="Polar residues" evidence="1">
    <location>
        <begin position="327"/>
        <end position="340"/>
    </location>
</feature>
<keyword evidence="2" id="KW-0812">Transmembrane</keyword>
<feature type="chain" id="PRO_5036430985" evidence="3">
    <location>
        <begin position="34"/>
        <end position="367"/>
    </location>
</feature>
<feature type="region of interest" description="Disordered" evidence="1">
    <location>
        <begin position="37"/>
        <end position="105"/>
    </location>
</feature>
<feature type="transmembrane region" description="Helical" evidence="2">
    <location>
        <begin position="149"/>
        <end position="171"/>
    </location>
</feature>
<dbReference type="EMBL" id="JACBAD010002076">
    <property type="protein sequence ID" value="KAF7118100.1"/>
    <property type="molecule type" value="Genomic_DNA"/>
</dbReference>
<evidence type="ECO:0000313" key="6">
    <source>
        <dbReference type="Proteomes" id="UP000630445"/>
    </source>
</evidence>
<proteinExistence type="predicted"/>
<dbReference type="EMBL" id="JACBAF010002295">
    <property type="protein sequence ID" value="KAF7157935.1"/>
    <property type="molecule type" value="Genomic_DNA"/>
</dbReference>
<dbReference type="OrthoDB" id="4065319at2759"/>
<dbReference type="Proteomes" id="UP000662466">
    <property type="component" value="Unassembled WGS sequence"/>
</dbReference>
<comment type="caution">
    <text evidence="5">The sequence shown here is derived from an EMBL/GenBank/DDBJ whole genome shotgun (WGS) entry which is preliminary data.</text>
</comment>
<dbReference type="GO" id="GO:0000324">
    <property type="term" value="C:fungal-type vacuole"/>
    <property type="evidence" value="ECO:0007669"/>
    <property type="project" value="TreeGrafter"/>
</dbReference>
<evidence type="ECO:0000313" key="7">
    <source>
        <dbReference type="Proteomes" id="UP000662466"/>
    </source>
</evidence>
<keyword evidence="6" id="KW-1185">Reference proteome</keyword>
<name>A0A8H6PNA8_9EURO</name>
<gene>
    <name evidence="4" type="ORF">CNMCM5793_007486</name>
    <name evidence="5" type="ORF">CNMCM6106_004101</name>
</gene>
<evidence type="ECO:0000256" key="1">
    <source>
        <dbReference type="SAM" id="MobiDB-lite"/>
    </source>
</evidence>
<evidence type="ECO:0000256" key="3">
    <source>
        <dbReference type="SAM" id="SignalP"/>
    </source>
</evidence>
<protein>
    <submittedName>
        <fullName evidence="5">Uncharacterized protein</fullName>
    </submittedName>
</protein>
<feature type="region of interest" description="Disordered" evidence="1">
    <location>
        <begin position="278"/>
        <end position="367"/>
    </location>
</feature>
<keyword evidence="2" id="KW-0472">Membrane</keyword>
<keyword evidence="2" id="KW-1133">Transmembrane helix</keyword>
<evidence type="ECO:0000313" key="4">
    <source>
        <dbReference type="EMBL" id="KAF7118100.1"/>
    </source>
</evidence>
<dbReference type="Proteomes" id="UP000630445">
    <property type="component" value="Unassembled WGS sequence"/>
</dbReference>
<evidence type="ECO:0000313" key="5">
    <source>
        <dbReference type="EMBL" id="KAF7157935.1"/>
    </source>
</evidence>
<dbReference type="InterPro" id="IPR051009">
    <property type="entry name" value="PRM"/>
</dbReference>
<sequence>MRFLNVGWAKPHQPSVTLLLFLLVVLLAQVASAQANTNTDVGATTAQTTDATTTTDPATTNSGQTTDSTSTTDATTTDATTTDTSTSSSSSTTEASTTTDAATTSTVSTTNLAGTATSATSTDGYPVVTVPPTADAPYMQKSNTPEGTVFIAVGAALGLIGLSVLAWRGLVAWSVNRSVRRAALMHASEKKGILRSKRKRSSRHSRVPPAAMSLEKLPPHHRNSYNPRASNIPSTGSGLFFSPTAGAGLNTTGNRGSSYLPAGYYAAGNAAAASSQNIPYSTPEMRPHSQGYVRTKSSPSPPRSPGLSPSGPHDTHYDAHTRHSYVAGSTSSLNLASPTHPTHGRTPSAFLEDLFESHAPPSENGHR</sequence>
<dbReference type="PANTHER" id="PTHR36089:SF1">
    <property type="entry name" value="CHITIN SYNTHASE 3 COMPLEX PROTEIN CSI2-RELATED"/>
    <property type="match status" value="1"/>
</dbReference>
<dbReference type="PANTHER" id="PTHR36089">
    <property type="entry name" value="CHITIN SYNTHASE 3 COMPLEX PROTEIN CSI2-RELATED"/>
    <property type="match status" value="1"/>
</dbReference>
<accession>A0A8H6PNA8</accession>
<keyword evidence="3" id="KW-0732">Signal</keyword>
<reference evidence="5" key="1">
    <citation type="submission" date="2020-06" db="EMBL/GenBank/DDBJ databases">
        <title>Draft genome sequences of strains closely related to Aspergillus parafelis and Aspergillus hiratsukae.</title>
        <authorList>
            <person name="Dos Santos R.A.C."/>
            <person name="Rivero-Menendez O."/>
            <person name="Steenwyk J.L."/>
            <person name="Mead M.E."/>
            <person name="Goldman G.H."/>
            <person name="Alastruey-Izquierdo A."/>
            <person name="Rokas A."/>
        </authorList>
    </citation>
    <scope>NUCLEOTIDE SEQUENCE</scope>
    <source>
        <strain evidence="4">CNM-CM5793</strain>
        <strain evidence="5">CNM-CM6106</strain>
    </source>
</reference>
<feature type="region of interest" description="Disordered" evidence="1">
    <location>
        <begin position="190"/>
        <end position="220"/>
    </location>
</feature>
<dbReference type="AlphaFoldDB" id="A0A8H6PNA8"/>
<evidence type="ECO:0000256" key="2">
    <source>
        <dbReference type="SAM" id="Phobius"/>
    </source>
</evidence>
<organism evidence="5 7">
    <name type="scientific">Aspergillus hiratsukae</name>
    <dbReference type="NCBI Taxonomy" id="1194566"/>
    <lineage>
        <taxon>Eukaryota</taxon>
        <taxon>Fungi</taxon>
        <taxon>Dikarya</taxon>
        <taxon>Ascomycota</taxon>
        <taxon>Pezizomycotina</taxon>
        <taxon>Eurotiomycetes</taxon>
        <taxon>Eurotiomycetidae</taxon>
        <taxon>Eurotiales</taxon>
        <taxon>Aspergillaceae</taxon>
        <taxon>Aspergillus</taxon>
        <taxon>Aspergillus subgen. Fumigati</taxon>
    </lineage>
</organism>
<feature type="compositionally biased region" description="Basic residues" evidence="1">
    <location>
        <begin position="193"/>
        <end position="206"/>
    </location>
</feature>
<feature type="signal peptide" evidence="3">
    <location>
        <begin position="1"/>
        <end position="33"/>
    </location>
</feature>